<evidence type="ECO:0000313" key="2">
    <source>
        <dbReference type="EMBL" id="SPU55259.1"/>
    </source>
</evidence>
<name>A0A2X1BGP7_BREVE</name>
<dbReference type="Proteomes" id="UP000251186">
    <property type="component" value="Unassembled WGS sequence"/>
</dbReference>
<evidence type="ECO:0000256" key="1">
    <source>
        <dbReference type="SAM" id="MobiDB-lite"/>
    </source>
</evidence>
<sequence>MLMLFSTPSPDRSRPNRPVQIVAVGLVAVSLLATATPAPAQQVVFDPRNHIENALQAARQLESLANEAKSLAASPYSHLTGNSQSLRDMAELARTARGIASSVSGLEQQFQSLYPDDLSGSDMLRLLEQGQARTVNARRTAEDVARTAAELERLGQGRDQRLTGALSASEAASGQTAAIQSSNQMLAVLAEDLAALRTIMLAQSRLLAEATARDAATQASGDQARRRRWAGSAGTPAAPAFDPLSHARD</sequence>
<dbReference type="RefSeq" id="WP_112863817.1">
    <property type="nucleotide sequence ID" value="NZ_UAQP01000014.1"/>
</dbReference>
<accession>A0A2X1BGP7</accession>
<proteinExistence type="predicted"/>
<reference evidence="2 3" key="1">
    <citation type="submission" date="2018-06" db="EMBL/GenBank/DDBJ databases">
        <authorList>
            <consortium name="Pathogen Informatics"/>
            <person name="Doyle S."/>
        </authorList>
    </citation>
    <scope>NUCLEOTIDE SEQUENCE [LARGE SCALE GENOMIC DNA]</scope>
    <source>
        <strain evidence="2 3">NCTC11166</strain>
    </source>
</reference>
<feature type="region of interest" description="Disordered" evidence="1">
    <location>
        <begin position="211"/>
        <end position="249"/>
    </location>
</feature>
<dbReference type="EMBL" id="UAQP01000014">
    <property type="protein sequence ID" value="SPU55259.1"/>
    <property type="molecule type" value="Genomic_DNA"/>
</dbReference>
<evidence type="ECO:0000313" key="3">
    <source>
        <dbReference type="Proteomes" id="UP000251186"/>
    </source>
</evidence>
<dbReference type="AlphaFoldDB" id="A0A2X1BGP7"/>
<organism evidence="2 3">
    <name type="scientific">Brevundimonas vesicularis</name>
    <name type="common">Pseudomonas vesicularis</name>
    <dbReference type="NCBI Taxonomy" id="41276"/>
    <lineage>
        <taxon>Bacteria</taxon>
        <taxon>Pseudomonadati</taxon>
        <taxon>Pseudomonadota</taxon>
        <taxon>Alphaproteobacteria</taxon>
        <taxon>Caulobacterales</taxon>
        <taxon>Caulobacteraceae</taxon>
        <taxon>Brevundimonas</taxon>
    </lineage>
</organism>
<gene>
    <name evidence="2" type="ORF">NCTC11166_02654</name>
</gene>
<protein>
    <submittedName>
        <fullName evidence="2">Conjugal transfer protein TrbJ</fullName>
    </submittedName>
</protein>